<reference evidence="1" key="1">
    <citation type="submission" date="2021-01" db="EMBL/GenBank/DDBJ databases">
        <title>Chromosome-level genome assembly of a human fungal pathogen reveals clustering of transcriptionally co-regulated genes.</title>
        <authorList>
            <person name="Voorhies M."/>
            <person name="Cohen S."/>
            <person name="Shea T.P."/>
            <person name="Petrus S."/>
            <person name="Munoz J.F."/>
            <person name="Poplawski S."/>
            <person name="Goldman W.E."/>
            <person name="Michael T."/>
            <person name="Cuomo C.A."/>
            <person name="Sil A."/>
            <person name="Beyhan S."/>
        </authorList>
    </citation>
    <scope>NUCLEOTIDE SEQUENCE</scope>
    <source>
        <strain evidence="1">H88</strain>
    </source>
</reference>
<evidence type="ECO:0000313" key="2">
    <source>
        <dbReference type="Proteomes" id="UP000663419"/>
    </source>
</evidence>
<dbReference type="Proteomes" id="UP000663419">
    <property type="component" value="Chromosome 2"/>
</dbReference>
<name>A0A8A1LF51_AJEC8</name>
<accession>A0A8A1LF51</accession>
<dbReference type="VEuPathDB" id="FungiDB:I7I53_07707"/>
<protein>
    <submittedName>
        <fullName evidence="1">Uncharacterized protein</fullName>
    </submittedName>
</protein>
<gene>
    <name evidence="1" type="ORF">I7I53_07707</name>
</gene>
<organism evidence="1 2">
    <name type="scientific">Ajellomyces capsulatus (strain H88)</name>
    <name type="common">Darling's disease fungus</name>
    <name type="synonym">Histoplasma capsulatum</name>
    <dbReference type="NCBI Taxonomy" id="544711"/>
    <lineage>
        <taxon>Eukaryota</taxon>
        <taxon>Fungi</taxon>
        <taxon>Dikarya</taxon>
        <taxon>Ascomycota</taxon>
        <taxon>Pezizomycotina</taxon>
        <taxon>Eurotiomycetes</taxon>
        <taxon>Eurotiomycetidae</taxon>
        <taxon>Onygenales</taxon>
        <taxon>Ajellomycetaceae</taxon>
        <taxon>Histoplasma</taxon>
    </lineage>
</organism>
<dbReference type="EMBL" id="CP069103">
    <property type="protein sequence ID" value="QSS52170.1"/>
    <property type="molecule type" value="Genomic_DNA"/>
</dbReference>
<dbReference type="AlphaFoldDB" id="A0A8A1LF51"/>
<evidence type="ECO:0000313" key="1">
    <source>
        <dbReference type="EMBL" id="QSS52170.1"/>
    </source>
</evidence>
<sequence length="62" mass="7203">MTEPKQVHKILKGRRRTWLKHVFMYHFPAFHFFQTGLQPPSPGLPPGVLIITYILLSTDRSA</sequence>
<proteinExistence type="predicted"/>